<dbReference type="InterPro" id="IPR010994">
    <property type="entry name" value="RuvA_2-like"/>
</dbReference>
<dbReference type="SUPFAM" id="SSF47781">
    <property type="entry name" value="RuvA domain 2-like"/>
    <property type="match status" value="1"/>
</dbReference>
<feature type="signal peptide" evidence="1">
    <location>
        <begin position="1"/>
        <end position="23"/>
    </location>
</feature>
<dbReference type="InterPro" id="IPR004509">
    <property type="entry name" value="Competence_ComEA_HhH"/>
</dbReference>
<dbReference type="AlphaFoldDB" id="A0A4P8YNG8"/>
<dbReference type="EMBL" id="CP040428">
    <property type="protein sequence ID" value="QCT20142.1"/>
    <property type="molecule type" value="Genomic_DNA"/>
</dbReference>
<dbReference type="GO" id="GO:0015627">
    <property type="term" value="C:type II protein secretion system complex"/>
    <property type="evidence" value="ECO:0007669"/>
    <property type="project" value="TreeGrafter"/>
</dbReference>
<dbReference type="GO" id="GO:0006281">
    <property type="term" value="P:DNA repair"/>
    <property type="evidence" value="ECO:0007669"/>
    <property type="project" value="InterPro"/>
</dbReference>
<dbReference type="GO" id="GO:0003677">
    <property type="term" value="F:DNA binding"/>
    <property type="evidence" value="ECO:0007669"/>
    <property type="project" value="InterPro"/>
</dbReference>
<name>A0A4P8YNG8_9ENTR</name>
<dbReference type="Gene3D" id="1.10.150.280">
    <property type="entry name" value="AF1531-like domain"/>
    <property type="match status" value="1"/>
</dbReference>
<dbReference type="SMART" id="SM00278">
    <property type="entry name" value="HhH1"/>
    <property type="match status" value="2"/>
</dbReference>
<dbReference type="Proteomes" id="UP000302163">
    <property type="component" value="Chromosome"/>
</dbReference>
<dbReference type="InterPro" id="IPR003583">
    <property type="entry name" value="Hlx-hairpin-Hlx_DNA-bd_motif"/>
</dbReference>
<protein>
    <submittedName>
        <fullName evidence="3">Competence protein ComEA</fullName>
    </submittedName>
</protein>
<dbReference type="Pfam" id="PF12836">
    <property type="entry name" value="HHH_3"/>
    <property type="match status" value="1"/>
</dbReference>
<feature type="domain" description="Helix-hairpin-helix DNA-binding motif class 1" evidence="2">
    <location>
        <begin position="84"/>
        <end position="103"/>
    </location>
</feature>
<sequence>MKTLLSPLWLTLALLVNGSVAHAASEEVTPQSPVPALITASESQISINTASAEELAEALNGIGLKKAQSIVRYREENGQFASIDDLRSVPGVGNALVERNLSRLKL</sequence>
<dbReference type="OrthoDB" id="7510573at2"/>
<evidence type="ECO:0000259" key="2">
    <source>
        <dbReference type="SMART" id="SM00278"/>
    </source>
</evidence>
<dbReference type="PANTHER" id="PTHR21180:SF32">
    <property type="entry name" value="ENDONUCLEASE_EXONUCLEASE_PHOSPHATASE FAMILY DOMAIN-CONTAINING PROTEIN 1"/>
    <property type="match status" value="1"/>
</dbReference>
<dbReference type="GO" id="GO:0015628">
    <property type="term" value="P:protein secretion by the type II secretion system"/>
    <property type="evidence" value="ECO:0007669"/>
    <property type="project" value="TreeGrafter"/>
</dbReference>
<dbReference type="NCBIfam" id="TIGR00426">
    <property type="entry name" value="competence protein ComEA helix-hairpin-helix repeat region"/>
    <property type="match status" value="1"/>
</dbReference>
<feature type="chain" id="PRO_5020918861" evidence="1">
    <location>
        <begin position="24"/>
        <end position="106"/>
    </location>
</feature>
<keyword evidence="1" id="KW-0732">Signal</keyword>
<evidence type="ECO:0000313" key="3">
    <source>
        <dbReference type="EMBL" id="QCT20142.1"/>
    </source>
</evidence>
<organism evidence="3 4">
    <name type="scientific">Jejubacter calystegiae</name>
    <dbReference type="NCBI Taxonomy" id="2579935"/>
    <lineage>
        <taxon>Bacteria</taxon>
        <taxon>Pseudomonadati</taxon>
        <taxon>Pseudomonadota</taxon>
        <taxon>Gammaproteobacteria</taxon>
        <taxon>Enterobacterales</taxon>
        <taxon>Enterobacteriaceae</taxon>
        <taxon>Jejubacter</taxon>
    </lineage>
</organism>
<accession>A0A4P8YNG8</accession>
<proteinExistence type="predicted"/>
<dbReference type="PANTHER" id="PTHR21180">
    <property type="entry name" value="ENDONUCLEASE/EXONUCLEASE/PHOSPHATASE FAMILY DOMAIN-CONTAINING PROTEIN 1"/>
    <property type="match status" value="1"/>
</dbReference>
<dbReference type="RefSeq" id="WP_138096018.1">
    <property type="nucleotide sequence ID" value="NZ_CP040428.1"/>
</dbReference>
<keyword evidence="4" id="KW-1185">Reference proteome</keyword>
<feature type="domain" description="Helix-hairpin-helix DNA-binding motif class 1" evidence="2">
    <location>
        <begin position="54"/>
        <end position="73"/>
    </location>
</feature>
<dbReference type="InterPro" id="IPR051675">
    <property type="entry name" value="Endo/Exo/Phosphatase_dom_1"/>
</dbReference>
<evidence type="ECO:0000256" key="1">
    <source>
        <dbReference type="SAM" id="SignalP"/>
    </source>
</evidence>
<gene>
    <name evidence="3" type="ORF">FEM41_11020</name>
</gene>
<evidence type="ECO:0000313" key="4">
    <source>
        <dbReference type="Proteomes" id="UP000302163"/>
    </source>
</evidence>
<reference evidence="3 4" key="1">
    <citation type="submission" date="2019-05" db="EMBL/GenBank/DDBJ databases">
        <title>Complete genome sequence of Izhakiella calystegiae KSNA2, an endophyte isolated from beach morning glory (Calystegia soldanella).</title>
        <authorList>
            <person name="Jiang L."/>
            <person name="Jeong J.C."/>
            <person name="Kim C.Y."/>
            <person name="Kim D.H."/>
            <person name="Kim S.W."/>
            <person name="Lee j."/>
        </authorList>
    </citation>
    <scope>NUCLEOTIDE SEQUENCE [LARGE SCALE GENOMIC DNA]</scope>
    <source>
        <strain evidence="3 4">KSNA2</strain>
    </source>
</reference>
<dbReference type="KEGG" id="izh:FEM41_11020"/>